<protein>
    <submittedName>
        <fullName evidence="1">Uncharacterized protein</fullName>
    </submittedName>
</protein>
<keyword evidence="2" id="KW-1185">Reference proteome</keyword>
<gene>
    <name evidence="1" type="ORF">FGO68_gene12578</name>
</gene>
<dbReference type="Proteomes" id="UP000785679">
    <property type="component" value="Unassembled WGS sequence"/>
</dbReference>
<reference evidence="1" key="1">
    <citation type="submission" date="2019-06" db="EMBL/GenBank/DDBJ databases">
        <authorList>
            <person name="Zheng W."/>
        </authorList>
    </citation>
    <scope>NUCLEOTIDE SEQUENCE</scope>
    <source>
        <strain evidence="1">QDHG01</strain>
    </source>
</reference>
<evidence type="ECO:0000313" key="2">
    <source>
        <dbReference type="Proteomes" id="UP000785679"/>
    </source>
</evidence>
<comment type="caution">
    <text evidence="1">The sequence shown here is derived from an EMBL/GenBank/DDBJ whole genome shotgun (WGS) entry which is preliminary data.</text>
</comment>
<dbReference type="EMBL" id="RRYP01000419">
    <property type="protein sequence ID" value="TNV87467.1"/>
    <property type="molecule type" value="Genomic_DNA"/>
</dbReference>
<name>A0A8J8T9G2_HALGN</name>
<dbReference type="AlphaFoldDB" id="A0A8J8T9G2"/>
<accession>A0A8J8T9G2</accession>
<organism evidence="1 2">
    <name type="scientific">Halteria grandinella</name>
    <dbReference type="NCBI Taxonomy" id="5974"/>
    <lineage>
        <taxon>Eukaryota</taxon>
        <taxon>Sar</taxon>
        <taxon>Alveolata</taxon>
        <taxon>Ciliophora</taxon>
        <taxon>Intramacronucleata</taxon>
        <taxon>Spirotrichea</taxon>
        <taxon>Stichotrichia</taxon>
        <taxon>Sporadotrichida</taxon>
        <taxon>Halteriidae</taxon>
        <taxon>Halteria</taxon>
    </lineage>
</organism>
<evidence type="ECO:0000313" key="1">
    <source>
        <dbReference type="EMBL" id="TNV87467.1"/>
    </source>
</evidence>
<sequence>MLARCQSGSKSLPTSPVILQMLIRLPQEPLVVKLTKQVLACFSSWFLPFRSITLTIPKKMFYQTLSNLETL</sequence>
<proteinExistence type="predicted"/>